<organism evidence="1 2">
    <name type="scientific">Vermiconidia calcicola</name>
    <dbReference type="NCBI Taxonomy" id="1690605"/>
    <lineage>
        <taxon>Eukaryota</taxon>
        <taxon>Fungi</taxon>
        <taxon>Dikarya</taxon>
        <taxon>Ascomycota</taxon>
        <taxon>Pezizomycotina</taxon>
        <taxon>Dothideomycetes</taxon>
        <taxon>Dothideomycetidae</taxon>
        <taxon>Mycosphaerellales</taxon>
        <taxon>Extremaceae</taxon>
        <taxon>Vermiconidia</taxon>
    </lineage>
</organism>
<gene>
    <name evidence="1" type="primary">set9_1</name>
    <name evidence="1" type="ORF">LTR37_005300</name>
</gene>
<proteinExistence type="predicted"/>
<reference evidence="1" key="1">
    <citation type="submission" date="2023-07" db="EMBL/GenBank/DDBJ databases">
        <title>Black Yeasts Isolated from many extreme environments.</title>
        <authorList>
            <person name="Coleine C."/>
            <person name="Stajich J.E."/>
            <person name="Selbmann L."/>
        </authorList>
    </citation>
    <scope>NUCLEOTIDE SEQUENCE</scope>
    <source>
        <strain evidence="1">CCFEE 5714</strain>
    </source>
</reference>
<keyword evidence="2" id="KW-1185">Reference proteome</keyword>
<keyword evidence="1" id="KW-0489">Methyltransferase</keyword>
<evidence type="ECO:0000313" key="1">
    <source>
        <dbReference type="EMBL" id="KAK3718185.1"/>
    </source>
</evidence>
<dbReference type="EC" id="2.1.1.354" evidence="1"/>
<evidence type="ECO:0000313" key="2">
    <source>
        <dbReference type="Proteomes" id="UP001281147"/>
    </source>
</evidence>
<name>A0ACC3NJZ5_9PEZI</name>
<keyword evidence="1" id="KW-0808">Transferase</keyword>
<dbReference type="Proteomes" id="UP001281147">
    <property type="component" value="Unassembled WGS sequence"/>
</dbReference>
<sequence length="856" mass="95967">MPRNAADLEEALNKKGGLTLSQLANYDDLITDALVDRVYYWSTIRKLKSNYHPCRGVQENLVCKILQDHVVIEKDAVTAHRKLLDLPGIAKYQKSLGSEDEKEHFERHLRKYINIYLPDCPFEVDTTNRYTITTPEACIKARRPIKKGEAVKYLSGIQVEMTEKEEKELSNRTDFSIVLSSRRKRPSLFLGPARFANHDCDSNAKLTTTGPHGIHIVARRDIFAGDEITVTYGEDYFGIENCECLCSTCEQQKRNGWDPLGPLLDDSSSDEEDEEDETEVDARRPKSSSRAQSQSRAPSNLGKRKRGVNTPIPTHAATSQATSNGESNRIAKNARHSISSYAEITPQKTPNRPRSYRESDSTSQQADGGAEDLGRDDRGLYLPQTPASSSNSKQRNASFYEQVRRSASRDQRTRSPEDNVLGRIFHLLSSIGERRLKEQESVDSTPKVAETGESGRVDGADSLDGSDLQTAERAHAIDNQAEQRTRTPPSTSTPTPTYAGGLSRRSSTESLRAEQSNELVDGSMLEVPKPKLPTIKKERSVSALRNVVNIEDSEADPFEIPESPEADEPPPKRKRGRPPKTRPPEEAAESTDSSSPSSNNDSSSAVSQASSFTSVDSFAAGNIAFSICQMLTTRDGDKATEEMEAVDGRGSASSSELSDVMDFEEVDEQAASATSRKRQPPRRSLRVGGQDVSTPPVQSIEKEEPDETNPDEEKRGPPRVQGDYFLCHSLLATPYHRWVECRNCDEHFLQADAYLTRIACPRCERHSKLYGYYWPKTDKEGKFDKEERVLDHRTIHRFIEPGEERTERKGRKTLADVLKERELSSRLKSEESDGVEKRLRNSPRRSESRRKLRSTL</sequence>
<accession>A0ACC3NJZ5</accession>
<protein>
    <submittedName>
        <fullName evidence="1">Histone lysine methyltransferase Set9</fullName>
        <ecNumber evidence="1">2.1.1.354</ecNumber>
    </submittedName>
</protein>
<dbReference type="EMBL" id="JAUTXU010000033">
    <property type="protein sequence ID" value="KAK3718185.1"/>
    <property type="molecule type" value="Genomic_DNA"/>
</dbReference>
<comment type="caution">
    <text evidence="1">The sequence shown here is derived from an EMBL/GenBank/DDBJ whole genome shotgun (WGS) entry which is preliminary data.</text>
</comment>